<feature type="compositionally biased region" description="Acidic residues" evidence="12">
    <location>
        <begin position="104"/>
        <end position="118"/>
    </location>
</feature>
<dbReference type="Proteomes" id="UP000662931">
    <property type="component" value="Chromosome 4"/>
</dbReference>
<protein>
    <recommendedName>
        <fullName evidence="4 11">Condensin complex subunit 2</fullName>
    </recommendedName>
</protein>
<evidence type="ECO:0000256" key="3">
    <source>
        <dbReference type="ARBA" id="ARBA00009471"/>
    </source>
</evidence>
<evidence type="ECO:0000256" key="5">
    <source>
        <dbReference type="ARBA" id="ARBA00022454"/>
    </source>
</evidence>
<dbReference type="RefSeq" id="XP_038779528.1">
    <property type="nucleotide sequence ID" value="XM_038923600.1"/>
</dbReference>
<proteinExistence type="inferred from homology"/>
<evidence type="ECO:0000256" key="7">
    <source>
        <dbReference type="ARBA" id="ARBA00022618"/>
    </source>
</evidence>
<evidence type="ECO:0000256" key="2">
    <source>
        <dbReference type="ARBA" id="ARBA00004496"/>
    </source>
</evidence>
<dbReference type="AlphaFoldDB" id="A0A875S4W8"/>
<evidence type="ECO:0000256" key="1">
    <source>
        <dbReference type="ARBA" id="ARBA00004286"/>
    </source>
</evidence>
<keyword evidence="5" id="KW-0158">Chromosome</keyword>
<keyword evidence="7 11" id="KW-0132">Cell division</keyword>
<dbReference type="GO" id="GO:0003682">
    <property type="term" value="F:chromatin binding"/>
    <property type="evidence" value="ECO:0007669"/>
    <property type="project" value="TreeGrafter"/>
</dbReference>
<feature type="compositionally biased region" description="Basic and acidic residues" evidence="12">
    <location>
        <begin position="93"/>
        <end position="103"/>
    </location>
</feature>
<keyword evidence="8 11" id="KW-0498">Mitosis</keyword>
<comment type="function">
    <text evidence="11">Regulatory subunit of the condensin complex, a complex required for conversion of interphase chromatin into mitotic-like condense chromosomes.</text>
</comment>
<keyword evidence="9 11" id="KW-0226">DNA condensation</keyword>
<dbReference type="GO" id="GO:0007076">
    <property type="term" value="P:mitotic chromosome condensation"/>
    <property type="evidence" value="ECO:0007669"/>
    <property type="project" value="InterPro"/>
</dbReference>
<dbReference type="Pfam" id="PF05786">
    <property type="entry name" value="Cnd2"/>
    <property type="match status" value="1"/>
</dbReference>
<dbReference type="KEGG" id="bnn:FOA43_003349"/>
<keyword evidence="14" id="KW-1185">Reference proteome</keyword>
<evidence type="ECO:0000313" key="14">
    <source>
        <dbReference type="Proteomes" id="UP000662931"/>
    </source>
</evidence>
<evidence type="ECO:0000256" key="9">
    <source>
        <dbReference type="ARBA" id="ARBA00023067"/>
    </source>
</evidence>
<evidence type="ECO:0000256" key="12">
    <source>
        <dbReference type="SAM" id="MobiDB-lite"/>
    </source>
</evidence>
<accession>A0A875S4W8</accession>
<dbReference type="GO" id="GO:0005737">
    <property type="term" value="C:cytoplasm"/>
    <property type="evidence" value="ECO:0007669"/>
    <property type="project" value="UniProtKB-SubCell"/>
</dbReference>
<comment type="subcellular location">
    <subcellularLocation>
        <location evidence="1">Chromosome</location>
    </subcellularLocation>
    <subcellularLocation>
        <location evidence="2">Cytoplasm</location>
    </subcellularLocation>
</comment>
<dbReference type="PANTHER" id="PTHR13108">
    <property type="entry name" value="CONDENSIN COMPLEX SUBUNIT 2"/>
    <property type="match status" value="1"/>
</dbReference>
<sequence length="738" mass="83495">MTETSGGETAVTSENFELWIRMATDNKINSSNSWNFALIDYFHDMSMFREGDGINFQKASTTLDGCVKIYSSRIDSAATETGRLLSGLSSSEPNEKKSHTKEGETEEADGSDESDYEDEAARKRAKQRKSRRNRTKNTLADDFAQIKVKEVDKELLANPIFKKALSDFDEGGCRSLLMNMLHMSRDGRVLFVVTEKSKDSILNSVGELEVENDPPNEQKLETIQEMNEGVHSIAQEGVDADADANGFTCSLAKLGQLVSNLESDCKVCPSLDPLESINDGNVSATQILDQIGQIEYLNTNEANPDNVDMNNNGDYDDICDNYDNNERSTAEISKQNRSQYSLYLDEGLDEQDSTFKSLNLTRLFDENTATTMENEEDEEGGLEMAKYFDALSNRNWRGPEHWKISRIKSKFAEVQHKTVEEELKQKERSMSPTGQFTKKANQWAVLNFMSDGEDLSEAEIFKPGVASRLMVPQKQMEVQQGFNCLPEDLQFTTKRLICLNMKPDQRINTILTKKKKKLAVISRDEPNMVADESFFADVYKENDSQRPGANDFFGEDGIPENNDYTGEDVNGQAPETDYDDDVPANDIDQFEVPIQQPLRTILSQSRQHNNGGLNYARTSKRVDIRLLKQELWSTLQENENLHKKRDASFLDENKENINEDSLERTIKQTPSGEVEQKEHEDDDLKFSDVVSKMSVKYEGQAKKDLSTSFCFICMLHLANENGLTLEGTADNRDLIIKK</sequence>
<reference evidence="13" key="1">
    <citation type="submission" date="2020-10" db="EMBL/GenBank/DDBJ databases">
        <authorList>
            <person name="Roach M.J.R."/>
        </authorList>
    </citation>
    <scope>NUCLEOTIDE SEQUENCE</scope>
    <source>
        <strain evidence="13">CBS 1945</strain>
    </source>
</reference>
<feature type="compositionally biased region" description="Basic residues" evidence="12">
    <location>
        <begin position="123"/>
        <end position="135"/>
    </location>
</feature>
<evidence type="ECO:0000256" key="6">
    <source>
        <dbReference type="ARBA" id="ARBA00022490"/>
    </source>
</evidence>
<name>A0A875S4W8_EENNA</name>
<organism evidence="13 14">
    <name type="scientific">Eeniella nana</name>
    <name type="common">Yeast</name>
    <name type="synonym">Brettanomyces nanus</name>
    <dbReference type="NCBI Taxonomy" id="13502"/>
    <lineage>
        <taxon>Eukaryota</taxon>
        <taxon>Fungi</taxon>
        <taxon>Dikarya</taxon>
        <taxon>Ascomycota</taxon>
        <taxon>Saccharomycotina</taxon>
        <taxon>Pichiomycetes</taxon>
        <taxon>Pichiales</taxon>
        <taxon>Pichiaceae</taxon>
        <taxon>Brettanomyces</taxon>
    </lineage>
</organism>
<dbReference type="InterPro" id="IPR022816">
    <property type="entry name" value="Condensin_barren_su2"/>
</dbReference>
<dbReference type="GeneID" id="62196749"/>
<keyword evidence="6" id="KW-0963">Cytoplasm</keyword>
<evidence type="ECO:0000256" key="11">
    <source>
        <dbReference type="PIRNR" id="PIRNR017126"/>
    </source>
</evidence>
<evidence type="ECO:0000313" key="13">
    <source>
        <dbReference type="EMBL" id="QPG75963.1"/>
    </source>
</evidence>
<feature type="region of interest" description="Disordered" evidence="12">
    <location>
        <begin position="84"/>
        <end position="136"/>
    </location>
</feature>
<keyword evidence="10 11" id="KW-0131">Cell cycle</keyword>
<dbReference type="GO" id="GO:0000796">
    <property type="term" value="C:condensin complex"/>
    <property type="evidence" value="ECO:0007669"/>
    <property type="project" value="InterPro"/>
</dbReference>
<dbReference type="PIRSF" id="PIRSF017126">
    <property type="entry name" value="Condensin_H"/>
    <property type="match status" value="1"/>
</dbReference>
<dbReference type="PANTHER" id="PTHR13108:SF9">
    <property type="entry name" value="CONDENSIN COMPLEX SUBUNIT 2"/>
    <property type="match status" value="1"/>
</dbReference>
<evidence type="ECO:0000256" key="4">
    <source>
        <dbReference type="ARBA" id="ARBA00016065"/>
    </source>
</evidence>
<evidence type="ECO:0000256" key="8">
    <source>
        <dbReference type="ARBA" id="ARBA00022776"/>
    </source>
</evidence>
<dbReference type="EMBL" id="CP064815">
    <property type="protein sequence ID" value="QPG75963.1"/>
    <property type="molecule type" value="Genomic_DNA"/>
</dbReference>
<evidence type="ECO:0000256" key="10">
    <source>
        <dbReference type="ARBA" id="ARBA00023306"/>
    </source>
</evidence>
<gene>
    <name evidence="13" type="ORF">FOA43_003349</name>
</gene>
<dbReference type="OrthoDB" id="362021at2759"/>
<comment type="similarity">
    <text evidence="3 11">Belongs to the CND2 (condensin subunit 2) family.</text>
</comment>
<dbReference type="GO" id="GO:0051301">
    <property type="term" value="P:cell division"/>
    <property type="evidence" value="ECO:0007669"/>
    <property type="project" value="UniProtKB-KW"/>
</dbReference>
<feature type="region of interest" description="Disordered" evidence="12">
    <location>
        <begin position="545"/>
        <end position="580"/>
    </location>
</feature>